<accession>A0A014P1F4</accession>
<gene>
    <name evidence="2" type="ORF">AX13_02555</name>
</gene>
<evidence type="ECO:0008006" key="4">
    <source>
        <dbReference type="Google" id="ProtNLM"/>
    </source>
</evidence>
<reference evidence="2 3" key="1">
    <citation type="submission" date="2014-01" db="EMBL/GenBank/DDBJ databases">
        <title>Interspecies Systems Biology Uncovers Metabolites Affecting C. elegans Gene Expression and Life History Traits.</title>
        <authorList>
            <person name="Watson E."/>
            <person name="Macneil L.T."/>
            <person name="Ritter A.D."/>
            <person name="Yilmaz L.S."/>
            <person name="Rosebrock A.P."/>
            <person name="Caudy A.A."/>
            <person name="Walhout A.J."/>
        </authorList>
    </citation>
    <scope>NUCLEOTIDE SEQUENCE [LARGE SCALE GENOMIC DNA]</scope>
    <source>
        <strain evidence="2 3">DA1877</strain>
    </source>
</reference>
<dbReference type="Pfam" id="PF04286">
    <property type="entry name" value="DUF445"/>
    <property type="match status" value="1"/>
</dbReference>
<dbReference type="RefSeq" id="WP_043383885.1">
    <property type="nucleotide sequence ID" value="NZ_JBOK01000011.1"/>
</dbReference>
<evidence type="ECO:0000313" key="3">
    <source>
        <dbReference type="Proteomes" id="UP000020766"/>
    </source>
</evidence>
<feature type="transmembrane region" description="Helical" evidence="1">
    <location>
        <begin position="402"/>
        <end position="423"/>
    </location>
</feature>
<proteinExistence type="predicted"/>
<feature type="transmembrane region" description="Helical" evidence="1">
    <location>
        <begin position="47"/>
        <end position="66"/>
    </location>
</feature>
<keyword evidence="3" id="KW-1185">Reference proteome</keyword>
<dbReference type="Proteomes" id="UP000020766">
    <property type="component" value="Unassembled WGS sequence"/>
</dbReference>
<dbReference type="GO" id="GO:0005886">
    <property type="term" value="C:plasma membrane"/>
    <property type="evidence" value="ECO:0007669"/>
    <property type="project" value="TreeGrafter"/>
</dbReference>
<dbReference type="InterPro" id="IPR007383">
    <property type="entry name" value="DUF445"/>
</dbReference>
<organism evidence="2 3">
    <name type="scientific">Comamonas aquatica DA1877</name>
    <dbReference type="NCBI Taxonomy" id="1457173"/>
    <lineage>
        <taxon>Bacteria</taxon>
        <taxon>Pseudomonadati</taxon>
        <taxon>Pseudomonadota</taxon>
        <taxon>Betaproteobacteria</taxon>
        <taxon>Burkholderiales</taxon>
        <taxon>Comamonadaceae</taxon>
        <taxon>Comamonas</taxon>
    </lineage>
</organism>
<evidence type="ECO:0000313" key="2">
    <source>
        <dbReference type="EMBL" id="EXU80000.1"/>
    </source>
</evidence>
<keyword evidence="1" id="KW-0472">Membrane</keyword>
<evidence type="ECO:0000256" key="1">
    <source>
        <dbReference type="SAM" id="Phobius"/>
    </source>
</evidence>
<dbReference type="PANTHER" id="PTHR38442:SF1">
    <property type="entry name" value="INNER MEMBRANE PROTEIN"/>
    <property type="match status" value="1"/>
</dbReference>
<name>A0A014P1F4_9BURK</name>
<comment type="caution">
    <text evidence="2">The sequence shown here is derived from an EMBL/GenBank/DDBJ whole genome shotgun (WGS) entry which is preliminary data.</text>
</comment>
<feature type="transmembrane region" description="Helical" evidence="1">
    <location>
        <begin position="21"/>
        <end position="41"/>
    </location>
</feature>
<keyword evidence="1" id="KW-1133">Transmembrane helix</keyword>
<dbReference type="AlphaFoldDB" id="A0A014P1F4"/>
<dbReference type="PANTHER" id="PTHR38442">
    <property type="entry name" value="INNER MEMBRANE PROTEIN-RELATED"/>
    <property type="match status" value="1"/>
</dbReference>
<sequence>MPGDWNLTNDLRRAKWQATGLLLLVTAVFVATHWLPATLTVRGVKAVAEAAMVGALADWFAVTALFRRIPLPWLGRHTAIIARNKDRIGENLAVFVRDKFLDTPSLLALVRQHDPAQQLAHWLAAPAHRQLLGQQLGRVLAGVLELVQDRQVERWLTRALRSVLAQVDMGQSLATLLAALTHEGRHQVVLDDVLQRLSSLLRREPTRLFMAQTIVQWLKREHPLKEKVLPSDWLGDKGADVLADALDSVLAEVAQDPQHQMRQAFDRSLAHFIQRLRSDAAYQARATELRDYLLHDENLAGYLHALWSRTRAKLQADLASEQSWTVRKLAGMGQWLGQSLAQDAALRASMNARLERWAQALAPDVSQFIARHIQDTVQRWDAQELSALVEQHIGKDLQFIRINGTLVGGAVGLLLFLSGLGLAP</sequence>
<dbReference type="STRING" id="225991.MA05_03300"/>
<protein>
    <recommendedName>
        <fullName evidence="4">DUF445 domain-containing protein</fullName>
    </recommendedName>
</protein>
<keyword evidence="1" id="KW-0812">Transmembrane</keyword>
<dbReference type="EMBL" id="JBOK01000011">
    <property type="protein sequence ID" value="EXU80000.1"/>
    <property type="molecule type" value="Genomic_DNA"/>
</dbReference>
<dbReference type="PATRIC" id="fig|1457173.3.peg.2181"/>